<sequence length="461" mass="48665">MEFLTSDPASHAALRDAVSVTVDALVAALGVPGPRSPLSTEALAATAARLDPCPPDGAPLEQVLEDLRDVLDGSLRLGDPRTVAHLHPAPLIASVAGELAVGLTNQSMDAFDASPAATFVEDALVRWLAREHGLGDAGSGVMTMGGTASNLLGLLLARDRAGENVRAHGLPPNDWRIVASEASHDSIRRSAALLGLGTEAVIGVETDATGAMSLDAFDAATAGRHVIAIVGTAGTTDLGAIDPLDALADRAERRGAWFHVDAAVGSGLVLSPRQKPRLKGIERANSVTADLHKLWWQPFSASALLVPDVDVLKAVHHASVYLNRPEDEAEGQLNLVGRSLDTSRRFDALKVLIALRATGRRRLAEMIDEVLTLARYAGEAIAQRPQLQLLTTPSTVMVAFRHAGDDETNIRIHRELFASGRAVIGRTRIKGEVSLKLTLLNPHTTRADIDALLDEIVSAAG</sequence>
<dbReference type="PANTHER" id="PTHR45677">
    <property type="entry name" value="GLUTAMATE DECARBOXYLASE-RELATED"/>
    <property type="match status" value="1"/>
</dbReference>
<comment type="similarity">
    <text evidence="2 7">Belongs to the group II decarboxylase family.</text>
</comment>
<evidence type="ECO:0000256" key="6">
    <source>
        <dbReference type="PIRSR" id="PIRSR602129-50"/>
    </source>
</evidence>
<dbReference type="InterPro" id="IPR015424">
    <property type="entry name" value="PyrdxlP-dep_Trfase"/>
</dbReference>
<evidence type="ECO:0000256" key="7">
    <source>
        <dbReference type="RuleBase" id="RU000382"/>
    </source>
</evidence>
<dbReference type="GO" id="GO:0019752">
    <property type="term" value="P:carboxylic acid metabolic process"/>
    <property type="evidence" value="ECO:0007669"/>
    <property type="project" value="InterPro"/>
</dbReference>
<evidence type="ECO:0000256" key="3">
    <source>
        <dbReference type="ARBA" id="ARBA00022793"/>
    </source>
</evidence>
<feature type="modified residue" description="N6-(pyridoxal phosphate)lysine" evidence="6">
    <location>
        <position position="293"/>
    </location>
</feature>
<protein>
    <submittedName>
        <fullName evidence="8">Pyridoxal-dependent decarboxylase</fullName>
    </submittedName>
</protein>
<keyword evidence="5 7" id="KW-0456">Lyase</keyword>
<dbReference type="GO" id="GO:0030170">
    <property type="term" value="F:pyridoxal phosphate binding"/>
    <property type="evidence" value="ECO:0007669"/>
    <property type="project" value="InterPro"/>
</dbReference>
<accession>A0A9X3MXT3</accession>
<dbReference type="RefSeq" id="WP_270043787.1">
    <property type="nucleotide sequence ID" value="NZ_JAPDOD010000035.1"/>
</dbReference>
<keyword evidence="4 6" id="KW-0663">Pyridoxal phosphate</keyword>
<evidence type="ECO:0000256" key="4">
    <source>
        <dbReference type="ARBA" id="ARBA00022898"/>
    </source>
</evidence>
<gene>
    <name evidence="8" type="ORF">OM076_29960</name>
</gene>
<dbReference type="InterPro" id="IPR002129">
    <property type="entry name" value="PyrdxlP-dep_de-COase"/>
</dbReference>
<comment type="cofactor">
    <cofactor evidence="1 6 7">
        <name>pyridoxal 5'-phosphate</name>
        <dbReference type="ChEBI" id="CHEBI:597326"/>
    </cofactor>
</comment>
<reference evidence="8" key="1">
    <citation type="submission" date="2022-10" db="EMBL/GenBank/DDBJ databases">
        <title>The WGS of Solirubrobacter ginsenosidimutans DSM 21036.</title>
        <authorList>
            <person name="Jiang Z."/>
        </authorList>
    </citation>
    <scope>NUCLEOTIDE SEQUENCE</scope>
    <source>
        <strain evidence="8">DSM 21036</strain>
    </source>
</reference>
<dbReference type="GO" id="GO:0005737">
    <property type="term" value="C:cytoplasm"/>
    <property type="evidence" value="ECO:0007669"/>
    <property type="project" value="TreeGrafter"/>
</dbReference>
<comment type="caution">
    <text evidence="8">The sequence shown here is derived from an EMBL/GenBank/DDBJ whole genome shotgun (WGS) entry which is preliminary data.</text>
</comment>
<evidence type="ECO:0000256" key="5">
    <source>
        <dbReference type="ARBA" id="ARBA00023239"/>
    </source>
</evidence>
<keyword evidence="9" id="KW-1185">Reference proteome</keyword>
<dbReference type="Gene3D" id="3.40.640.10">
    <property type="entry name" value="Type I PLP-dependent aspartate aminotransferase-like (Major domain)"/>
    <property type="match status" value="1"/>
</dbReference>
<evidence type="ECO:0000313" key="9">
    <source>
        <dbReference type="Proteomes" id="UP001149140"/>
    </source>
</evidence>
<dbReference type="Proteomes" id="UP001149140">
    <property type="component" value="Unassembled WGS sequence"/>
</dbReference>
<keyword evidence="3" id="KW-0210">Decarboxylase</keyword>
<evidence type="ECO:0000313" key="8">
    <source>
        <dbReference type="EMBL" id="MDA0164532.1"/>
    </source>
</evidence>
<dbReference type="PANTHER" id="PTHR45677:SF8">
    <property type="entry name" value="CYSTEINE SULFINIC ACID DECARBOXYLASE"/>
    <property type="match status" value="1"/>
</dbReference>
<dbReference type="Gene3D" id="3.90.1150.170">
    <property type="match status" value="1"/>
</dbReference>
<dbReference type="InterPro" id="IPR015421">
    <property type="entry name" value="PyrdxlP-dep_Trfase_major"/>
</dbReference>
<organism evidence="8 9">
    <name type="scientific">Solirubrobacter ginsenosidimutans</name>
    <dbReference type="NCBI Taxonomy" id="490573"/>
    <lineage>
        <taxon>Bacteria</taxon>
        <taxon>Bacillati</taxon>
        <taxon>Actinomycetota</taxon>
        <taxon>Thermoleophilia</taxon>
        <taxon>Solirubrobacterales</taxon>
        <taxon>Solirubrobacteraceae</taxon>
        <taxon>Solirubrobacter</taxon>
    </lineage>
</organism>
<proteinExistence type="inferred from homology"/>
<evidence type="ECO:0000256" key="2">
    <source>
        <dbReference type="ARBA" id="ARBA00009533"/>
    </source>
</evidence>
<dbReference type="Gene3D" id="3.90.1150.10">
    <property type="entry name" value="Aspartate Aminotransferase, domain 1"/>
    <property type="match status" value="1"/>
</dbReference>
<dbReference type="Pfam" id="PF00282">
    <property type="entry name" value="Pyridoxal_deC"/>
    <property type="match status" value="1"/>
</dbReference>
<evidence type="ECO:0000256" key="1">
    <source>
        <dbReference type="ARBA" id="ARBA00001933"/>
    </source>
</evidence>
<name>A0A9X3MXT3_9ACTN</name>
<dbReference type="SUPFAM" id="SSF53383">
    <property type="entry name" value="PLP-dependent transferases"/>
    <property type="match status" value="1"/>
</dbReference>
<dbReference type="EMBL" id="JAPDOD010000035">
    <property type="protein sequence ID" value="MDA0164532.1"/>
    <property type="molecule type" value="Genomic_DNA"/>
</dbReference>
<dbReference type="AlphaFoldDB" id="A0A9X3MXT3"/>
<dbReference type="InterPro" id="IPR015422">
    <property type="entry name" value="PyrdxlP-dep_Trfase_small"/>
</dbReference>
<dbReference type="GO" id="GO:0004058">
    <property type="term" value="F:aromatic-L-amino-acid decarboxylase activity"/>
    <property type="evidence" value="ECO:0007669"/>
    <property type="project" value="UniProtKB-ARBA"/>
</dbReference>